<evidence type="ECO:0000259" key="1">
    <source>
        <dbReference type="SMART" id="SM00849"/>
    </source>
</evidence>
<feature type="domain" description="Metallo-beta-lactamase" evidence="1">
    <location>
        <begin position="25"/>
        <end position="241"/>
    </location>
</feature>
<protein>
    <submittedName>
        <fullName evidence="2">Beta-lactamase domain-containing protein</fullName>
    </submittedName>
</protein>
<dbReference type="Gene3D" id="3.60.15.10">
    <property type="entry name" value="Ribonuclease Z/Hydroxyacylglutathione hydrolase-like"/>
    <property type="match status" value="1"/>
</dbReference>
<dbReference type="Pfam" id="PF00753">
    <property type="entry name" value="Lactamase_B"/>
    <property type="match status" value="1"/>
</dbReference>
<dbReference type="GeneID" id="93311924"/>
<evidence type="ECO:0000313" key="2">
    <source>
        <dbReference type="EMBL" id="AEG98647.1"/>
    </source>
</evidence>
<dbReference type="Proteomes" id="UP000008881">
    <property type="component" value="Chromosome"/>
</dbReference>
<dbReference type="KEGG" id="eae:EAE_18700"/>
<dbReference type="InterPro" id="IPR036866">
    <property type="entry name" value="RibonucZ/Hydroxyglut_hydro"/>
</dbReference>
<dbReference type="eggNOG" id="COG1237">
    <property type="taxonomic scope" value="Bacteria"/>
</dbReference>
<dbReference type="GO" id="GO:0016740">
    <property type="term" value="F:transferase activity"/>
    <property type="evidence" value="ECO:0007669"/>
    <property type="project" value="TreeGrafter"/>
</dbReference>
<accession>A0A0H3FWE9</accession>
<dbReference type="PANTHER" id="PTHR13754:SF13">
    <property type="entry name" value="METALLO-BETA-LACTAMASE SUPERFAMILY PROTEIN (AFU_ORTHOLOGUE AFUA_3G07630)"/>
    <property type="match status" value="1"/>
</dbReference>
<organism evidence="2 3">
    <name type="scientific">Klebsiella aerogenes (strain ATCC 13048 / DSM 30053 / CCUG 1429 / JCM 1235 / KCTC 2190 / NBRC 13534 / NCIMB 10102 / NCTC 10006 / CDC 819-56)</name>
    <name type="common">Enterobacter aerogenes</name>
    <dbReference type="NCBI Taxonomy" id="1028307"/>
    <lineage>
        <taxon>Bacteria</taxon>
        <taxon>Pseudomonadati</taxon>
        <taxon>Pseudomonadota</taxon>
        <taxon>Gammaproteobacteria</taxon>
        <taxon>Enterobacterales</taxon>
        <taxon>Enterobacteriaceae</taxon>
        <taxon>Klebsiella/Raoultella group</taxon>
        <taxon>Klebsiella</taxon>
    </lineage>
</organism>
<dbReference type="InterPro" id="IPR052926">
    <property type="entry name" value="Metallo-beta-lactamase_dom"/>
</dbReference>
<dbReference type="RefSeq" id="WP_015705337.1">
    <property type="nucleotide sequence ID" value="NC_015663.1"/>
</dbReference>
<name>A0A0H3FWE9_KLEAK</name>
<proteinExistence type="predicted"/>
<dbReference type="CDD" id="cd07713">
    <property type="entry name" value="DHPS-like_MBL-fold"/>
    <property type="match status" value="1"/>
</dbReference>
<reference evidence="2 3" key="1">
    <citation type="journal article" date="2012" name="J. Bacteriol.">
        <title>Complete genome sequence of Enterobacter aerogenes KCTC 2190.</title>
        <authorList>
            <person name="Shin S.H."/>
            <person name="Kim S."/>
            <person name="Kim J.Y."/>
            <person name="Lee S."/>
            <person name="Um Y."/>
            <person name="Oh M.K."/>
            <person name="Kim Y.R."/>
            <person name="Lee J."/>
            <person name="Yang K.S."/>
        </authorList>
    </citation>
    <scope>NUCLEOTIDE SEQUENCE [LARGE SCALE GENOMIC DNA]</scope>
    <source>
        <strain evidence="2 3">KCTC 2190</strain>
    </source>
</reference>
<dbReference type="SUPFAM" id="SSF56281">
    <property type="entry name" value="Metallo-hydrolase/oxidoreductase"/>
    <property type="match status" value="1"/>
</dbReference>
<dbReference type="AlphaFoldDB" id="A0A0H3FWE9"/>
<dbReference type="SMART" id="SM00849">
    <property type="entry name" value="Lactamase_B"/>
    <property type="match status" value="1"/>
</dbReference>
<dbReference type="HOGENOM" id="CLU_036012_0_1_6"/>
<dbReference type="InterPro" id="IPR041712">
    <property type="entry name" value="DHPS-like_MBL-fold"/>
</dbReference>
<dbReference type="InterPro" id="IPR001279">
    <property type="entry name" value="Metallo-B-lactamas"/>
</dbReference>
<evidence type="ECO:0000313" key="3">
    <source>
        <dbReference type="Proteomes" id="UP000008881"/>
    </source>
</evidence>
<dbReference type="PATRIC" id="fig|1028307.3.peg.3737"/>
<dbReference type="PANTHER" id="PTHR13754">
    <property type="entry name" value="METALLO-BETA-LACTAMASE SUPERFAMILY PROTEIN"/>
    <property type="match status" value="1"/>
</dbReference>
<keyword evidence="3" id="KW-1185">Reference proteome</keyword>
<sequence length="266" mass="29294">MALTIRVLLENRLAAHADPALTAKAGLSLLLEDETSKVLFDTGPDGSFLKNAQRMGIKLDNLTATVLSHGHYDHCGGVPWLPEGSRIICHPQLTQPRYAAISLGRHVRKIKKLSLELDYSRFRMECYRQPFAISERLLWSGEIVVNRPQSFGVLASSPLTPDYIVDEGVLIYLSDHGLVIICGCGHRGVENIVRHCQNITGIERVHALIGGLHLRAASVARVWQVRSYLQQLQVEKILACHCTGAWGKLWLAGAQAPATGDILQLA</sequence>
<gene>
    <name evidence="2" type="ordered locus">EAE_18700</name>
</gene>
<dbReference type="OrthoDB" id="9803916at2"/>
<dbReference type="EMBL" id="CP002824">
    <property type="protein sequence ID" value="AEG98647.1"/>
    <property type="molecule type" value="Genomic_DNA"/>
</dbReference>